<protein>
    <submittedName>
        <fullName evidence="1">CocE/NonD family hydrolase</fullName>
    </submittedName>
</protein>
<dbReference type="AlphaFoldDB" id="A0A380DXD6"/>
<dbReference type="Proteomes" id="UP000255091">
    <property type="component" value="Unassembled WGS sequence"/>
</dbReference>
<name>A0A380DXD6_STAAU</name>
<dbReference type="EMBL" id="UHAP01000001">
    <property type="protein sequence ID" value="SUK61605.1"/>
    <property type="molecule type" value="Genomic_DNA"/>
</dbReference>
<evidence type="ECO:0000313" key="1">
    <source>
        <dbReference type="EMBL" id="SUK61605.1"/>
    </source>
</evidence>
<sequence>MSFMKLEINFIKANSKSASAFPLPNTEYTPLYLNAENHTLNHAKD</sequence>
<accession>A0A380DXD6</accession>
<gene>
    <name evidence="1" type="ORF">NCTC6133_03507</name>
</gene>
<dbReference type="GO" id="GO:0016787">
    <property type="term" value="F:hydrolase activity"/>
    <property type="evidence" value="ECO:0007669"/>
    <property type="project" value="UniProtKB-KW"/>
</dbReference>
<keyword evidence="1" id="KW-0378">Hydrolase</keyword>
<proteinExistence type="predicted"/>
<organism evidence="1 2">
    <name type="scientific">Staphylococcus aureus</name>
    <dbReference type="NCBI Taxonomy" id="1280"/>
    <lineage>
        <taxon>Bacteria</taxon>
        <taxon>Bacillati</taxon>
        <taxon>Bacillota</taxon>
        <taxon>Bacilli</taxon>
        <taxon>Bacillales</taxon>
        <taxon>Staphylococcaceae</taxon>
        <taxon>Staphylococcus</taxon>
    </lineage>
</organism>
<evidence type="ECO:0000313" key="2">
    <source>
        <dbReference type="Proteomes" id="UP000255091"/>
    </source>
</evidence>
<reference evidence="1 2" key="1">
    <citation type="submission" date="2018-06" db="EMBL/GenBank/DDBJ databases">
        <authorList>
            <consortium name="Pathogen Informatics"/>
            <person name="Doyle S."/>
        </authorList>
    </citation>
    <scope>NUCLEOTIDE SEQUENCE [LARGE SCALE GENOMIC DNA]</scope>
    <source>
        <strain evidence="1 2">NCTC6133</strain>
    </source>
</reference>